<sequence length="100" mass="10570">MRPERVAAELDARTPGWAILFGRYSGQLVALHLNGPGVVAAGSVAELQRRMALVESAAPARRARHLPRHAARHGPDGAWAPPRPAAPPGDSVRGPGNGYR</sequence>
<feature type="region of interest" description="Disordered" evidence="1">
    <location>
        <begin position="58"/>
        <end position="100"/>
    </location>
</feature>
<reference evidence="2 3" key="1">
    <citation type="journal article" date="2011" name="Stand. Genomic Sci.">
        <title>Complete genome sequence of Thermomonospora curvata type strain (B9).</title>
        <authorList>
            <person name="Chertkov O."/>
            <person name="Sikorski J."/>
            <person name="Nolan M."/>
            <person name="Lapidus A."/>
            <person name="Lucas S."/>
            <person name="Del Rio T.G."/>
            <person name="Tice H."/>
            <person name="Cheng J.F."/>
            <person name="Goodwin L."/>
            <person name="Pitluck S."/>
            <person name="Liolios K."/>
            <person name="Ivanova N."/>
            <person name="Mavromatis K."/>
            <person name="Mikhailova N."/>
            <person name="Ovchinnikova G."/>
            <person name="Pati A."/>
            <person name="Chen A."/>
            <person name="Palaniappan K."/>
            <person name="Djao O.D."/>
            <person name="Land M."/>
            <person name="Hauser L."/>
            <person name="Chang Y.J."/>
            <person name="Jeffries C.D."/>
            <person name="Brettin T."/>
            <person name="Han C."/>
            <person name="Detter J.C."/>
            <person name="Rohde M."/>
            <person name="Goker M."/>
            <person name="Woyke T."/>
            <person name="Bristow J."/>
            <person name="Eisen J.A."/>
            <person name="Markowitz V."/>
            <person name="Hugenholtz P."/>
            <person name="Klenk H.P."/>
            <person name="Kyrpides N.C."/>
        </authorList>
    </citation>
    <scope>NUCLEOTIDE SEQUENCE [LARGE SCALE GENOMIC DNA]</scope>
    <source>
        <strain evidence="3">ATCC 19995 / DSM 43183 / JCM 3096 / KCTC 9072 / NBRC 15933 / NCIMB 10081 / Henssen B9</strain>
    </source>
</reference>
<protein>
    <submittedName>
        <fullName evidence="2">Uncharacterized protein</fullName>
    </submittedName>
</protein>
<dbReference type="EMBL" id="CP001738">
    <property type="protein sequence ID" value="ACY99315.1"/>
    <property type="molecule type" value="Genomic_DNA"/>
</dbReference>
<dbReference type="AlphaFoldDB" id="D1AD06"/>
<evidence type="ECO:0000256" key="1">
    <source>
        <dbReference type="SAM" id="MobiDB-lite"/>
    </source>
</evidence>
<accession>D1AD06</accession>
<dbReference type="RefSeq" id="WP_012854099.1">
    <property type="nucleotide sequence ID" value="NC_013510.1"/>
</dbReference>
<keyword evidence="3" id="KW-1185">Reference proteome</keyword>
<name>D1AD06_THECD</name>
<proteinExistence type="predicted"/>
<feature type="compositionally biased region" description="Basic residues" evidence="1">
    <location>
        <begin position="61"/>
        <end position="72"/>
    </location>
</feature>
<organism evidence="2 3">
    <name type="scientific">Thermomonospora curvata (strain ATCC 19995 / DSM 43183 / JCM 3096 / KCTC 9072 / NBRC 15933 / NCIMB 10081 / Henssen B9)</name>
    <dbReference type="NCBI Taxonomy" id="471852"/>
    <lineage>
        <taxon>Bacteria</taxon>
        <taxon>Bacillati</taxon>
        <taxon>Actinomycetota</taxon>
        <taxon>Actinomycetes</taxon>
        <taxon>Streptosporangiales</taxon>
        <taxon>Thermomonosporaceae</taxon>
        <taxon>Thermomonospora</taxon>
    </lineage>
</organism>
<evidence type="ECO:0000313" key="3">
    <source>
        <dbReference type="Proteomes" id="UP000001918"/>
    </source>
</evidence>
<evidence type="ECO:0000313" key="2">
    <source>
        <dbReference type="EMBL" id="ACY99315.1"/>
    </source>
</evidence>
<gene>
    <name evidence="2" type="ordered locus">Tcur_3783</name>
</gene>
<dbReference type="STRING" id="471852.Tcur_3783"/>
<dbReference type="KEGG" id="tcu:Tcur_3783"/>
<dbReference type="Proteomes" id="UP000001918">
    <property type="component" value="Chromosome"/>
</dbReference>
<dbReference type="HOGENOM" id="CLU_2304697_0_0_11"/>
<dbReference type="OrthoDB" id="3542573at2"/>